<dbReference type="RefSeq" id="WP_146946391.1">
    <property type="nucleotide sequence ID" value="NZ_VOQF01000002.1"/>
</dbReference>
<dbReference type="InterPro" id="IPR051158">
    <property type="entry name" value="Metallophosphoesterase_sf"/>
</dbReference>
<proteinExistence type="predicted"/>
<reference evidence="3 4" key="1">
    <citation type="journal article" date="2005" name="Int. J. Syst. Evol. Microbiol.">
        <title>Bacillus litoralis sp. nov., isolated from a tidal flat of the Yellow Sea in Korea.</title>
        <authorList>
            <person name="Yoon J.H."/>
            <person name="Oh T.K."/>
        </authorList>
    </citation>
    <scope>NUCLEOTIDE SEQUENCE [LARGE SCALE GENOMIC DNA]</scope>
    <source>
        <strain evidence="3 4">SW-211</strain>
    </source>
</reference>
<keyword evidence="1" id="KW-0812">Transmembrane</keyword>
<dbReference type="InterPro" id="IPR004843">
    <property type="entry name" value="Calcineurin-like_PHP"/>
</dbReference>
<dbReference type="PANTHER" id="PTHR31302:SF0">
    <property type="entry name" value="TRANSMEMBRANE PROTEIN WITH METALLOPHOSPHOESTERASE DOMAIN"/>
    <property type="match status" value="1"/>
</dbReference>
<keyword evidence="4" id="KW-1185">Reference proteome</keyword>
<evidence type="ECO:0000313" key="3">
    <source>
        <dbReference type="EMBL" id="TXC92348.1"/>
    </source>
</evidence>
<organism evidence="3 4">
    <name type="scientific">Metabacillus litoralis</name>
    <dbReference type="NCBI Taxonomy" id="152268"/>
    <lineage>
        <taxon>Bacteria</taxon>
        <taxon>Bacillati</taxon>
        <taxon>Bacillota</taxon>
        <taxon>Bacilli</taxon>
        <taxon>Bacillales</taxon>
        <taxon>Bacillaceae</taxon>
        <taxon>Metabacillus</taxon>
    </lineage>
</organism>
<accession>A0A5C6W366</accession>
<keyword evidence="1" id="KW-0472">Membrane</keyword>
<comment type="caution">
    <text evidence="3">The sequence shown here is derived from an EMBL/GenBank/DDBJ whole genome shotgun (WGS) entry which is preliminary data.</text>
</comment>
<dbReference type="Pfam" id="PF00149">
    <property type="entry name" value="Metallophos"/>
    <property type="match status" value="1"/>
</dbReference>
<dbReference type="OrthoDB" id="9780884at2"/>
<protein>
    <submittedName>
        <fullName evidence="3">Metallophosphoesterase</fullName>
    </submittedName>
</protein>
<dbReference type="GO" id="GO:0016787">
    <property type="term" value="F:hydrolase activity"/>
    <property type="evidence" value="ECO:0007669"/>
    <property type="project" value="InterPro"/>
</dbReference>
<dbReference type="SUPFAM" id="SSF56300">
    <property type="entry name" value="Metallo-dependent phosphatases"/>
    <property type="match status" value="1"/>
</dbReference>
<name>A0A5C6W366_9BACI</name>
<dbReference type="EMBL" id="VOQF01000002">
    <property type="protein sequence ID" value="TXC92348.1"/>
    <property type="molecule type" value="Genomic_DNA"/>
</dbReference>
<sequence>MYRFKNKILVVLLIVFIVIITYTIWDNNRVTIVEEDILVEDLPIELEGFKILQVTDLHEKEFGYNQHKLIDKINSIEYYVLALTGDFLKSPESLNYSPTYELLDSIQNKNHVLYVPGNTDPDPYFIKNGTVSKNSFLLGLEERGVKLLESVYTINQKGANVQFVHFELSIIDPKSQLAVSNDRKTAVGAQHTKSLLLEMPPLDDGNKSAVLIALTHYPVVDARIDQIMENPNLILRKYDLITAGHYHGGQIRLPFVGALFVPEAWYDRSGLFPPQDRVKGLWQYKGTKQFVSAGLGSSNAIPLLNFRFLNTPEIAVLTLRRK</sequence>
<dbReference type="PANTHER" id="PTHR31302">
    <property type="entry name" value="TRANSMEMBRANE PROTEIN WITH METALLOPHOSPHOESTERASE DOMAIN-RELATED"/>
    <property type="match status" value="1"/>
</dbReference>
<evidence type="ECO:0000256" key="1">
    <source>
        <dbReference type="SAM" id="Phobius"/>
    </source>
</evidence>
<feature type="transmembrane region" description="Helical" evidence="1">
    <location>
        <begin position="7"/>
        <end position="25"/>
    </location>
</feature>
<gene>
    <name evidence="3" type="ORF">FS935_04650</name>
</gene>
<keyword evidence="1" id="KW-1133">Transmembrane helix</keyword>
<dbReference type="InterPro" id="IPR029052">
    <property type="entry name" value="Metallo-depent_PP-like"/>
</dbReference>
<feature type="domain" description="Calcineurin-like phosphoesterase" evidence="2">
    <location>
        <begin position="49"/>
        <end position="248"/>
    </location>
</feature>
<evidence type="ECO:0000259" key="2">
    <source>
        <dbReference type="Pfam" id="PF00149"/>
    </source>
</evidence>
<dbReference type="Gene3D" id="3.60.21.10">
    <property type="match status" value="1"/>
</dbReference>
<evidence type="ECO:0000313" key="4">
    <source>
        <dbReference type="Proteomes" id="UP000321363"/>
    </source>
</evidence>
<dbReference type="AlphaFoldDB" id="A0A5C6W366"/>
<dbReference type="Proteomes" id="UP000321363">
    <property type="component" value="Unassembled WGS sequence"/>
</dbReference>